<organism evidence="12 13">
    <name type="scientific">Myxozyma melibiosi</name>
    <dbReference type="NCBI Taxonomy" id="54550"/>
    <lineage>
        <taxon>Eukaryota</taxon>
        <taxon>Fungi</taxon>
        <taxon>Dikarya</taxon>
        <taxon>Ascomycota</taxon>
        <taxon>Saccharomycotina</taxon>
        <taxon>Lipomycetes</taxon>
        <taxon>Lipomycetales</taxon>
        <taxon>Lipomycetaceae</taxon>
        <taxon>Myxozyma</taxon>
    </lineage>
</organism>
<dbReference type="EC" id="1.14.13.196" evidence="4"/>
<dbReference type="PANTHER" id="PTHR42802">
    <property type="entry name" value="MONOOXYGENASE"/>
    <property type="match status" value="1"/>
</dbReference>
<evidence type="ECO:0000256" key="6">
    <source>
        <dbReference type="ARBA" id="ARBA00022827"/>
    </source>
</evidence>
<evidence type="ECO:0000256" key="11">
    <source>
        <dbReference type="SAM" id="MobiDB-lite"/>
    </source>
</evidence>
<accession>A0ABR1EYU5</accession>
<comment type="cofactor">
    <cofactor evidence="1">
        <name>FAD</name>
        <dbReference type="ChEBI" id="CHEBI:57692"/>
    </cofactor>
</comment>
<reference evidence="12 13" key="1">
    <citation type="submission" date="2024-03" db="EMBL/GenBank/DDBJ databases">
        <title>Genome-scale model development and genomic sequencing of the oleaginous clade Lipomyces.</title>
        <authorList>
            <consortium name="Lawrence Berkeley National Laboratory"/>
            <person name="Czajka J.J."/>
            <person name="Han Y."/>
            <person name="Kim J."/>
            <person name="Mondo S.J."/>
            <person name="Hofstad B.A."/>
            <person name="Robles A."/>
            <person name="Haridas S."/>
            <person name="Riley R."/>
            <person name="LaButti K."/>
            <person name="Pangilinan J."/>
            <person name="Andreopoulos W."/>
            <person name="Lipzen A."/>
            <person name="Yan J."/>
            <person name="Wang M."/>
            <person name="Ng V."/>
            <person name="Grigoriev I.V."/>
            <person name="Spatafora J.W."/>
            <person name="Magnuson J.K."/>
            <person name="Baker S.E."/>
            <person name="Pomraning K.R."/>
        </authorList>
    </citation>
    <scope>NUCLEOTIDE SEQUENCE [LARGE SCALE GENOMIC DNA]</scope>
    <source>
        <strain evidence="12 13">Phaff 52-87</strain>
    </source>
</reference>
<sequence>MASHDSSLSSTSSSSLTSPVSSPTLSSNQERDLCDGSLEHPYDLICIGFGPSALAIAVALMDTSPEALSKVLFIEKQQRFGWHGGMLIPAARMQISFIKDFATQRDPTSRFTFLNFLHSKDRLIDFINQSTFYPLREEYQEYMSWCADHFSNQVAYGEYSQSVTPVDGPNGDHGKSEEPIKLLRVSSAVNDQGGNRDRYARNVIVCTGGQPKVPGFFPKISRGPITSTGGRSGALSEDSDNSLNSLMFHSSSFMYVMPRLVAHANKGPIRIAVIGAGQSAAEIAMHLISNLPESSAVDMIFSSRALRPADDTPFVNEIFNPSAVDEIYALPQSVRSKVIQEDKGTNYSVVRSELIDRLYDELYAQKLPGHSARLAILNSRRVSDASVLDGKRVRLEIVDNLFADFKRDQELQTEIKEYDYVIAATGYDRVSESGALLSSLKQYVKLMDENEPAVDRGYRLKLDREKIEASVWVQGLCEQSHGLSDTLLSILALRGKEIVDQLFKSDLETSFRKL</sequence>
<comment type="pathway">
    <text evidence="2">Siderophore biosynthesis.</text>
</comment>
<keyword evidence="7" id="KW-0521">NADP</keyword>
<dbReference type="InterPro" id="IPR025700">
    <property type="entry name" value="Lys/Orn_oxygenase"/>
</dbReference>
<evidence type="ECO:0000256" key="10">
    <source>
        <dbReference type="ARBA" id="ARBA00049248"/>
    </source>
</evidence>
<evidence type="ECO:0000313" key="13">
    <source>
        <dbReference type="Proteomes" id="UP001498771"/>
    </source>
</evidence>
<dbReference type="PANTHER" id="PTHR42802:SF1">
    <property type="entry name" value="L-ORNITHINE N(5)-MONOOXYGENASE"/>
    <property type="match status" value="1"/>
</dbReference>
<evidence type="ECO:0000256" key="5">
    <source>
        <dbReference type="ARBA" id="ARBA00022630"/>
    </source>
</evidence>
<keyword evidence="13" id="KW-1185">Reference proteome</keyword>
<evidence type="ECO:0000256" key="3">
    <source>
        <dbReference type="ARBA" id="ARBA00007588"/>
    </source>
</evidence>
<dbReference type="InterPro" id="IPR036188">
    <property type="entry name" value="FAD/NAD-bd_sf"/>
</dbReference>
<comment type="catalytic activity">
    <reaction evidence="9">
        <text>L-ornithine + NADPH + O2 = N(5)-hydroxy-L-ornithine + NADP(+) + H2O</text>
        <dbReference type="Rhea" id="RHEA:41508"/>
        <dbReference type="ChEBI" id="CHEBI:15377"/>
        <dbReference type="ChEBI" id="CHEBI:15379"/>
        <dbReference type="ChEBI" id="CHEBI:46911"/>
        <dbReference type="ChEBI" id="CHEBI:57783"/>
        <dbReference type="ChEBI" id="CHEBI:58349"/>
        <dbReference type="ChEBI" id="CHEBI:78275"/>
        <dbReference type="EC" id="1.14.13.196"/>
    </reaction>
</comment>
<evidence type="ECO:0000313" key="12">
    <source>
        <dbReference type="EMBL" id="KAK7202774.1"/>
    </source>
</evidence>
<dbReference type="RefSeq" id="XP_064765807.1">
    <property type="nucleotide sequence ID" value="XM_064913655.1"/>
</dbReference>
<evidence type="ECO:0000256" key="4">
    <source>
        <dbReference type="ARBA" id="ARBA00012881"/>
    </source>
</evidence>
<proteinExistence type="inferred from homology"/>
<comment type="caution">
    <text evidence="12">The sequence shown here is derived from an EMBL/GenBank/DDBJ whole genome shotgun (WGS) entry which is preliminary data.</text>
</comment>
<evidence type="ECO:0000256" key="9">
    <source>
        <dbReference type="ARBA" id="ARBA00047598"/>
    </source>
</evidence>
<name>A0ABR1EYU5_9ASCO</name>
<gene>
    <name evidence="12" type="ORF">BZA70DRAFT_285004</name>
</gene>
<evidence type="ECO:0000256" key="1">
    <source>
        <dbReference type="ARBA" id="ARBA00001974"/>
    </source>
</evidence>
<dbReference type="Gene3D" id="3.50.50.60">
    <property type="entry name" value="FAD/NAD(P)-binding domain"/>
    <property type="match status" value="1"/>
</dbReference>
<comment type="catalytic activity">
    <reaction evidence="10">
        <text>L-ornithine + NADH + O2 = N(5)-hydroxy-L-ornithine + NAD(+) + H2O</text>
        <dbReference type="Rhea" id="RHEA:41512"/>
        <dbReference type="ChEBI" id="CHEBI:15377"/>
        <dbReference type="ChEBI" id="CHEBI:15379"/>
        <dbReference type="ChEBI" id="CHEBI:46911"/>
        <dbReference type="ChEBI" id="CHEBI:57540"/>
        <dbReference type="ChEBI" id="CHEBI:57945"/>
        <dbReference type="ChEBI" id="CHEBI:78275"/>
        <dbReference type="EC" id="1.14.13.196"/>
    </reaction>
</comment>
<comment type="similarity">
    <text evidence="3">Belongs to the lysine N(6)-hydroxylase/L-ornithine N(5)-oxygenase family.</text>
</comment>
<dbReference type="Pfam" id="PF13434">
    <property type="entry name" value="Lys_Orn_oxgnase"/>
    <property type="match status" value="2"/>
</dbReference>
<dbReference type="GeneID" id="90039167"/>
<feature type="region of interest" description="Disordered" evidence="11">
    <location>
        <begin position="1"/>
        <end position="32"/>
    </location>
</feature>
<keyword evidence="8" id="KW-0560">Oxidoreductase</keyword>
<keyword evidence="6" id="KW-0274">FAD</keyword>
<protein>
    <recommendedName>
        <fullName evidence="4">L-ornithine N(5)-monooxygenase [NAD(P)H]</fullName>
        <ecNumber evidence="4">1.14.13.196</ecNumber>
    </recommendedName>
</protein>
<dbReference type="Proteomes" id="UP001498771">
    <property type="component" value="Unassembled WGS sequence"/>
</dbReference>
<evidence type="ECO:0000256" key="7">
    <source>
        <dbReference type="ARBA" id="ARBA00022857"/>
    </source>
</evidence>
<keyword evidence="5" id="KW-0285">Flavoprotein</keyword>
<dbReference type="SUPFAM" id="SSF51905">
    <property type="entry name" value="FAD/NAD(P)-binding domain"/>
    <property type="match status" value="1"/>
</dbReference>
<feature type="compositionally biased region" description="Low complexity" evidence="11">
    <location>
        <begin position="1"/>
        <end position="27"/>
    </location>
</feature>
<dbReference type="EMBL" id="JBBJBU010000015">
    <property type="protein sequence ID" value="KAK7202774.1"/>
    <property type="molecule type" value="Genomic_DNA"/>
</dbReference>
<evidence type="ECO:0000256" key="2">
    <source>
        <dbReference type="ARBA" id="ARBA00004924"/>
    </source>
</evidence>
<evidence type="ECO:0000256" key="8">
    <source>
        <dbReference type="ARBA" id="ARBA00023002"/>
    </source>
</evidence>